<dbReference type="Gene3D" id="3.30.390.10">
    <property type="entry name" value="Enolase-like, N-terminal domain"/>
    <property type="match status" value="1"/>
</dbReference>
<dbReference type="InterPro" id="IPR029065">
    <property type="entry name" value="Enolase_C-like"/>
</dbReference>
<protein>
    <recommendedName>
        <fullName evidence="5">o-succinylbenzoate synthase</fullName>
        <ecNumber evidence="5">4.2.1.113</ecNumber>
    </recommendedName>
</protein>
<proteinExistence type="predicted"/>
<keyword evidence="3" id="KW-0460">Magnesium</keyword>
<keyword evidence="2" id="KW-0479">Metal-binding</keyword>
<dbReference type="RefSeq" id="WP_393970845.1">
    <property type="nucleotide sequence ID" value="NZ_CP133772.1"/>
</dbReference>
<dbReference type="EMBL" id="CP133772">
    <property type="protein sequence ID" value="WYY00509.1"/>
    <property type="molecule type" value="Genomic_DNA"/>
</dbReference>
<comment type="cofactor">
    <cofactor evidence="1">
        <name>a divalent metal cation</name>
        <dbReference type="ChEBI" id="CHEBI:60240"/>
    </cofactor>
</comment>
<evidence type="ECO:0000256" key="1">
    <source>
        <dbReference type="ARBA" id="ARBA00001968"/>
    </source>
</evidence>
<sequence>MEGKLSYQLVKMPLVTPFETSFGRQLDRCALIFKLEADGITAYSESVTDTDPFYSYENNSTALEIIDRYLVPHLMKLPVPGEFMEQVAYVKGHNMAKAALEMLLWDYHARIKGMPLDRYLGKSKGKAEVGISLGMEPIETTISRISNALDTGYQRIKVKIKKGKELGILGAIRDRFPDINLTADANCDYSIKDIDLLKKIDRFNLQYLEQPLGHDDLIYHAKLAKSMSTPICLDESITDLEKAQKAFEIGSGEIINIKPGRVGGLTNSLSISEVVRENGGHCWVGGMLETGIGRAFNVAMASQVNVDYAGDTSPNSKYFKKDVVLNPFTMKDGYIEANSGVGIGVEVDTNALSGYKTAEGVIKVWKM</sequence>
<evidence type="ECO:0000256" key="5">
    <source>
        <dbReference type="ARBA" id="ARBA00029491"/>
    </source>
</evidence>
<dbReference type="InterPro" id="IPR029017">
    <property type="entry name" value="Enolase-like_N"/>
</dbReference>
<dbReference type="GO" id="GO:0016854">
    <property type="term" value="F:racemase and epimerase activity"/>
    <property type="evidence" value="ECO:0007669"/>
    <property type="project" value="UniProtKB-ARBA"/>
</dbReference>
<gene>
    <name evidence="7" type="primary">menC</name>
    <name evidence="7" type="ORF">OXIME_001085</name>
</gene>
<dbReference type="Pfam" id="PF02746">
    <property type="entry name" value="MR_MLE_N"/>
    <property type="match status" value="1"/>
</dbReference>
<evidence type="ECO:0000313" key="8">
    <source>
        <dbReference type="Proteomes" id="UP001451606"/>
    </source>
</evidence>
<dbReference type="SFLD" id="SFLDG00180">
    <property type="entry name" value="muconate_cycloisomerase"/>
    <property type="match status" value="1"/>
</dbReference>
<feature type="domain" description="Mandelate racemase/muconate lactonizing enzyme C-terminal" evidence="6">
    <location>
        <begin position="138"/>
        <end position="230"/>
    </location>
</feature>
<dbReference type="AlphaFoldDB" id="A0AAX4NGW7"/>
<evidence type="ECO:0000256" key="3">
    <source>
        <dbReference type="ARBA" id="ARBA00022842"/>
    </source>
</evidence>
<dbReference type="SUPFAM" id="SSF51604">
    <property type="entry name" value="Enolase C-terminal domain-like"/>
    <property type="match status" value="1"/>
</dbReference>
<organism evidence="7 8">
    <name type="scientific">Oxyplasma meridianum</name>
    <dbReference type="NCBI Taxonomy" id="3073602"/>
    <lineage>
        <taxon>Archaea</taxon>
        <taxon>Methanobacteriati</taxon>
        <taxon>Thermoplasmatota</taxon>
        <taxon>Thermoplasmata</taxon>
        <taxon>Thermoplasmatales</taxon>
        <taxon>Thermoplasmataceae</taxon>
        <taxon>Oxyplasma</taxon>
    </lineage>
</organism>
<dbReference type="InterPro" id="IPR010197">
    <property type="entry name" value="OSBS/NAAAR"/>
</dbReference>
<dbReference type="InterPro" id="IPR013342">
    <property type="entry name" value="Mandelate_racemase_C"/>
</dbReference>
<keyword evidence="8" id="KW-1185">Reference proteome</keyword>
<dbReference type="PANTHER" id="PTHR48073:SF5">
    <property type="entry name" value="O-SUCCINYLBENZOATE SYNTHASE"/>
    <property type="match status" value="1"/>
</dbReference>
<name>A0AAX4NGW7_9ARCH</name>
<dbReference type="CDD" id="cd03317">
    <property type="entry name" value="NAAAR"/>
    <property type="match status" value="1"/>
</dbReference>
<dbReference type="Pfam" id="PF13378">
    <property type="entry name" value="MR_MLE_C"/>
    <property type="match status" value="1"/>
</dbReference>
<dbReference type="InterPro" id="IPR036849">
    <property type="entry name" value="Enolase-like_C_sf"/>
</dbReference>
<dbReference type="SMART" id="SM00922">
    <property type="entry name" value="MR_MLE"/>
    <property type="match status" value="1"/>
</dbReference>
<dbReference type="Proteomes" id="UP001451606">
    <property type="component" value="Chromosome"/>
</dbReference>
<dbReference type="Gene3D" id="3.20.20.120">
    <property type="entry name" value="Enolase-like C-terminal domain"/>
    <property type="match status" value="1"/>
</dbReference>
<evidence type="ECO:0000259" key="6">
    <source>
        <dbReference type="SMART" id="SM00922"/>
    </source>
</evidence>
<dbReference type="SUPFAM" id="SSF54826">
    <property type="entry name" value="Enolase N-terminal domain-like"/>
    <property type="match status" value="1"/>
</dbReference>
<dbReference type="EC" id="4.2.1.113" evidence="5"/>
<keyword evidence="4 7" id="KW-0456">Lyase</keyword>
<dbReference type="NCBIfam" id="TIGR01928">
    <property type="entry name" value="menC_lowGC_arch"/>
    <property type="match status" value="1"/>
</dbReference>
<dbReference type="GO" id="GO:0009234">
    <property type="term" value="P:menaquinone biosynthetic process"/>
    <property type="evidence" value="ECO:0007669"/>
    <property type="project" value="InterPro"/>
</dbReference>
<dbReference type="GeneID" id="95967822"/>
<dbReference type="GO" id="GO:0043748">
    <property type="term" value="F:O-succinylbenzoate synthase activity"/>
    <property type="evidence" value="ECO:0007669"/>
    <property type="project" value="UniProtKB-EC"/>
</dbReference>
<reference evidence="7 8" key="1">
    <citation type="submission" date="2023-09" db="EMBL/GenBank/DDBJ databases">
        <authorList>
            <person name="Golyshina O.V."/>
            <person name="Lunev E.A."/>
            <person name="Bargiela R."/>
            <person name="Gaines M.C."/>
            <person name="Daum B."/>
            <person name="Bale N.J."/>
            <person name="Koenen M."/>
            <person name="Sinninghe Damst J.S."/>
            <person name="Yakimov M."/>
            <person name="Golyshin P.N."/>
        </authorList>
    </citation>
    <scope>NUCLEOTIDE SEQUENCE [LARGE SCALE GENOMIC DNA]</scope>
    <source>
        <strain evidence="7 8">M1</strain>
    </source>
</reference>
<evidence type="ECO:0000313" key="7">
    <source>
        <dbReference type="EMBL" id="WYY00509.1"/>
    </source>
</evidence>
<dbReference type="SFLD" id="SFLDF00009">
    <property type="entry name" value="o-succinylbenzoate_synthase"/>
    <property type="match status" value="1"/>
</dbReference>
<dbReference type="KEGG" id="omr:OXIME_001085"/>
<evidence type="ECO:0000256" key="2">
    <source>
        <dbReference type="ARBA" id="ARBA00022723"/>
    </source>
</evidence>
<dbReference type="PANTHER" id="PTHR48073">
    <property type="entry name" value="O-SUCCINYLBENZOATE SYNTHASE-RELATED"/>
    <property type="match status" value="1"/>
</dbReference>
<dbReference type="SFLD" id="SFLDS00001">
    <property type="entry name" value="Enolase"/>
    <property type="match status" value="1"/>
</dbReference>
<dbReference type="GO" id="GO:0046872">
    <property type="term" value="F:metal ion binding"/>
    <property type="evidence" value="ECO:0007669"/>
    <property type="project" value="UniProtKB-KW"/>
</dbReference>
<accession>A0AAX4NGW7</accession>
<dbReference type="InterPro" id="IPR013341">
    <property type="entry name" value="Mandelate_racemase_N_dom"/>
</dbReference>
<evidence type="ECO:0000256" key="4">
    <source>
        <dbReference type="ARBA" id="ARBA00023239"/>
    </source>
</evidence>